<evidence type="ECO:0000256" key="9">
    <source>
        <dbReference type="ARBA" id="ARBA00022840"/>
    </source>
</evidence>
<feature type="region of interest" description="Disordered" evidence="16">
    <location>
        <begin position="1038"/>
        <end position="1134"/>
    </location>
</feature>
<evidence type="ECO:0000256" key="3">
    <source>
        <dbReference type="ARBA" id="ARBA00012486"/>
    </source>
</evidence>
<reference evidence="18 19" key="1">
    <citation type="journal article" date="2023" name="Arcadia Sci">
        <title>De novo assembly of a long-read Amblyomma americanum tick genome.</title>
        <authorList>
            <person name="Chou S."/>
            <person name="Poskanzer K.E."/>
            <person name="Rollins M."/>
            <person name="Thuy-Boun P.S."/>
        </authorList>
    </citation>
    <scope>NUCLEOTIDE SEQUENCE [LARGE SCALE GENOMIC DNA]</scope>
    <source>
        <strain evidence="18">F_SG_1</strain>
        <tissue evidence="18">Salivary glands</tissue>
    </source>
</reference>
<feature type="compositionally biased region" description="Low complexity" evidence="16">
    <location>
        <begin position="824"/>
        <end position="835"/>
    </location>
</feature>
<keyword evidence="19" id="KW-1185">Reference proteome</keyword>
<keyword evidence="15" id="KW-0175">Coiled coil</keyword>
<protein>
    <recommendedName>
        <fullName evidence="11">Ubiquitin-conjugating enzyme E2 Z</fullName>
        <ecNumber evidence="3">2.3.2.23</ecNumber>
    </recommendedName>
    <alternativeName>
        <fullName evidence="12">E2 ubiquitin-conjugating enzyme Z</fullName>
    </alternativeName>
    <alternativeName>
        <fullName evidence="14">Ubiquitin carrier protein Z</fullName>
    </alternativeName>
    <alternativeName>
        <fullName evidence="13">Ubiquitin-protein ligase Z</fullName>
    </alternativeName>
</protein>
<keyword evidence="9" id="KW-0067">ATP-binding</keyword>
<keyword evidence="5" id="KW-0808">Transferase</keyword>
<dbReference type="InterPro" id="IPR016135">
    <property type="entry name" value="UBQ-conjugating_enzyme/RWD"/>
</dbReference>
<evidence type="ECO:0000256" key="2">
    <source>
        <dbReference type="ARBA" id="ARBA00004496"/>
    </source>
</evidence>
<feature type="compositionally biased region" description="Polar residues" evidence="16">
    <location>
        <begin position="425"/>
        <end position="448"/>
    </location>
</feature>
<dbReference type="Gene3D" id="3.10.110.10">
    <property type="entry name" value="Ubiquitin Conjugating Enzyme"/>
    <property type="match status" value="1"/>
</dbReference>
<dbReference type="GO" id="GO:0005737">
    <property type="term" value="C:cytoplasm"/>
    <property type="evidence" value="ECO:0007669"/>
    <property type="project" value="UniProtKB-SubCell"/>
</dbReference>
<feature type="region of interest" description="Disordered" evidence="16">
    <location>
        <begin position="272"/>
        <end position="719"/>
    </location>
</feature>
<feature type="region of interest" description="Disordered" evidence="16">
    <location>
        <begin position="742"/>
        <end position="775"/>
    </location>
</feature>
<dbReference type="CDD" id="cd23809">
    <property type="entry name" value="UBCc_UBE2Z"/>
    <property type="match status" value="1"/>
</dbReference>
<dbReference type="GO" id="GO:0006915">
    <property type="term" value="P:apoptotic process"/>
    <property type="evidence" value="ECO:0007669"/>
    <property type="project" value="UniProtKB-KW"/>
</dbReference>
<evidence type="ECO:0000313" key="19">
    <source>
        <dbReference type="Proteomes" id="UP001321473"/>
    </source>
</evidence>
<dbReference type="GO" id="GO:0061631">
    <property type="term" value="F:ubiquitin conjugating enzyme activity"/>
    <property type="evidence" value="ECO:0007669"/>
    <property type="project" value="UniProtKB-EC"/>
</dbReference>
<evidence type="ECO:0000256" key="7">
    <source>
        <dbReference type="ARBA" id="ARBA00022741"/>
    </source>
</evidence>
<dbReference type="Pfam" id="PF00179">
    <property type="entry name" value="UQ_con"/>
    <property type="match status" value="1"/>
</dbReference>
<gene>
    <name evidence="18" type="ORF">V5799_033701</name>
</gene>
<evidence type="ECO:0000256" key="15">
    <source>
        <dbReference type="SAM" id="Coils"/>
    </source>
</evidence>
<dbReference type="SMART" id="SM00212">
    <property type="entry name" value="UBCc"/>
    <property type="match status" value="1"/>
</dbReference>
<feature type="compositionally biased region" description="Low complexity" evidence="16">
    <location>
        <begin position="339"/>
        <end position="353"/>
    </location>
</feature>
<dbReference type="GO" id="GO:0043066">
    <property type="term" value="P:negative regulation of apoptotic process"/>
    <property type="evidence" value="ECO:0007669"/>
    <property type="project" value="TreeGrafter"/>
</dbReference>
<dbReference type="GO" id="GO:0005634">
    <property type="term" value="C:nucleus"/>
    <property type="evidence" value="ECO:0007669"/>
    <property type="project" value="UniProtKB-SubCell"/>
</dbReference>
<dbReference type="SUPFAM" id="SSF54495">
    <property type="entry name" value="UBC-like"/>
    <property type="match status" value="1"/>
</dbReference>
<evidence type="ECO:0000256" key="4">
    <source>
        <dbReference type="ARBA" id="ARBA00022490"/>
    </source>
</evidence>
<evidence type="ECO:0000256" key="12">
    <source>
        <dbReference type="ARBA" id="ARBA00041798"/>
    </source>
</evidence>
<feature type="coiled-coil region" evidence="15">
    <location>
        <begin position="944"/>
        <end position="1020"/>
    </location>
</feature>
<feature type="compositionally biased region" description="Low complexity" evidence="16">
    <location>
        <begin position="395"/>
        <end position="411"/>
    </location>
</feature>
<feature type="domain" description="UBC core" evidence="17">
    <location>
        <begin position="27"/>
        <end position="181"/>
    </location>
</feature>
<evidence type="ECO:0000256" key="14">
    <source>
        <dbReference type="ARBA" id="ARBA00042401"/>
    </source>
</evidence>
<feature type="compositionally biased region" description="Pro residues" evidence="16">
    <location>
        <begin position="380"/>
        <end position="394"/>
    </location>
</feature>
<evidence type="ECO:0000259" key="17">
    <source>
        <dbReference type="PROSITE" id="PS50127"/>
    </source>
</evidence>
<feature type="compositionally biased region" description="Low complexity" evidence="16">
    <location>
        <begin position="1057"/>
        <end position="1108"/>
    </location>
</feature>
<comment type="caution">
    <text evidence="18">The sequence shown here is derived from an EMBL/GenBank/DDBJ whole genome shotgun (WGS) entry which is preliminary data.</text>
</comment>
<feature type="compositionally biased region" description="Pro residues" evidence="16">
    <location>
        <begin position="613"/>
        <end position="636"/>
    </location>
</feature>
<dbReference type="Proteomes" id="UP001321473">
    <property type="component" value="Unassembled WGS sequence"/>
</dbReference>
<feature type="compositionally biased region" description="Low complexity" evidence="16">
    <location>
        <begin position="546"/>
        <end position="568"/>
    </location>
</feature>
<dbReference type="GO" id="GO:0004869">
    <property type="term" value="F:cysteine-type endopeptidase inhibitor activity"/>
    <property type="evidence" value="ECO:0007669"/>
    <property type="project" value="TreeGrafter"/>
</dbReference>
<sequence length="1134" mass="121013">MAASSPQAKLIDQWDPLKCKHEQPSPQCLLRVKKDIADFFAQPPAGLLIAPEEDDVTEVHALVVGPADTPYDGGFFQFFLKFPPDYPMSPPRVRIMTTDSGRVEFNPNLYANGKVCLSILGTWPGPAWSPAQCLESVLVSIQSMMNEDPWYNEPGTVPGGYVSAASSYKNSVQHETIRVAVCDMVKACLDDSPQCPQAFRQHILKSFADSYDRYEGIAKKNRHLSGRRMDVAFRGLFDYEKLLERLEILKKMQIRVCPSDVSETTLCQLTAEVHDNSGSPESFAKTEEVKGAGGGSSSDSSASTDEGICQDDATLEEDDKRDSDAASLTPQSARRKAPSPDAASCASSAAGGPEDPEEDEDMDGAGRTTIFHSSQLKCKSPPPLAVTQPPPPQPQQSQQQHQQQQQQQPAQNNRLPSAVMLKPVSKSSPRTPLSSNGNSNGETPQFPSQALLRPTPGSVLLRDMPHASPPLRNKCSSLADLLDADQNHQQQHQQQYQPQPSSGPTASSPGQPRGQVKKPFENGMKKASSTLSLITPPLQLAPAPSPALSASVSDASAAEHSSSSSSSDSDYETICTMSTYNDDKVVKTLRPVSQAAADSTSTSSTSSTTSTTPSPPPPPPPICTTMSSPPPPPPLPKSFDIRSTESTLRRPLSSALSNSTSGELCRSETSSNADTDDSASSAGTAHSEERTLPRLFERPMSFIPPQFMQPPDSDTNLKPSEYLKTVSNKPKSLLLNKEFKAENSSTKKHLGRVIDNPSTPPTQGASSPHSLTLPSNGSVGSVAKALNGLNGIGGGQHNGVNGHGGGYNGLNGLNGAKVGNGSLSGGSVSSGSVNGDESPTPSLCDEKIHSNSSAVNGDVSSNCSTNSLPRSIPSTPCSPQPNGGAFSITKEQLQNVQLKRTDKPSTLERCVLLQKSPCSTLAEQKSTIIEELKQSIGTQGVHGVRKLKEERQRLEEEKEKKKAEELLQQIKATNFVDTIPEKDQNGCVIPAWKRQMLAKKAAEKARKEAEEALQREAEAKKWTSVPVWKRQLLMKNGDATLPGHRTLGSKPLTGTLSCPATPVSSAPSSTTSTPASTPSKPETTSSSGSANGSSSSEPPSPATNNASSLVIAEEDKPQNPFLQHGLRKVNVRLQ</sequence>
<evidence type="ECO:0000256" key="11">
    <source>
        <dbReference type="ARBA" id="ARBA00039894"/>
    </source>
</evidence>
<keyword evidence="10" id="KW-0539">Nucleus</keyword>
<evidence type="ECO:0000256" key="10">
    <source>
        <dbReference type="ARBA" id="ARBA00023242"/>
    </source>
</evidence>
<feature type="compositionally biased region" description="Basic and acidic residues" evidence="16">
    <location>
        <begin position="686"/>
        <end position="697"/>
    </location>
</feature>
<keyword evidence="7" id="KW-0547">Nucleotide-binding</keyword>
<dbReference type="EC" id="2.3.2.23" evidence="3"/>
<organism evidence="18 19">
    <name type="scientific">Amblyomma americanum</name>
    <name type="common">Lone star tick</name>
    <dbReference type="NCBI Taxonomy" id="6943"/>
    <lineage>
        <taxon>Eukaryota</taxon>
        <taxon>Metazoa</taxon>
        <taxon>Ecdysozoa</taxon>
        <taxon>Arthropoda</taxon>
        <taxon>Chelicerata</taxon>
        <taxon>Arachnida</taxon>
        <taxon>Acari</taxon>
        <taxon>Parasitiformes</taxon>
        <taxon>Ixodida</taxon>
        <taxon>Ixodoidea</taxon>
        <taxon>Ixodidae</taxon>
        <taxon>Amblyomminae</taxon>
        <taxon>Amblyomma</taxon>
    </lineage>
</organism>
<evidence type="ECO:0000256" key="16">
    <source>
        <dbReference type="SAM" id="MobiDB-lite"/>
    </source>
</evidence>
<keyword evidence="6" id="KW-0053">Apoptosis</keyword>
<accession>A0AAQ4DMJ6</accession>
<feature type="compositionally biased region" description="Basic residues" evidence="16">
    <location>
        <begin position="1125"/>
        <end position="1134"/>
    </location>
</feature>
<dbReference type="PANTHER" id="PTHR46116">
    <property type="entry name" value="(E3-INDEPENDENT) E2 UBIQUITIN-CONJUGATING ENZYME"/>
    <property type="match status" value="1"/>
</dbReference>
<evidence type="ECO:0000256" key="13">
    <source>
        <dbReference type="ARBA" id="ARBA00042316"/>
    </source>
</evidence>
<evidence type="ECO:0000256" key="8">
    <source>
        <dbReference type="ARBA" id="ARBA00022786"/>
    </source>
</evidence>
<dbReference type="PANTHER" id="PTHR46116:SF26">
    <property type="entry name" value="UBIQUITIN-CONJUGATING ENZYME E2 Z"/>
    <property type="match status" value="1"/>
</dbReference>
<feature type="compositionally biased region" description="Low complexity" evidence="16">
    <location>
        <begin position="667"/>
        <end position="685"/>
    </location>
</feature>
<name>A0AAQ4DMJ6_AMBAM</name>
<feature type="compositionally biased region" description="Low complexity" evidence="16">
    <location>
        <begin position="487"/>
        <end position="500"/>
    </location>
</feature>
<evidence type="ECO:0000256" key="5">
    <source>
        <dbReference type="ARBA" id="ARBA00022679"/>
    </source>
</evidence>
<dbReference type="AlphaFoldDB" id="A0AAQ4DMJ6"/>
<dbReference type="GO" id="GO:0005524">
    <property type="term" value="F:ATP binding"/>
    <property type="evidence" value="ECO:0007669"/>
    <property type="project" value="UniProtKB-KW"/>
</dbReference>
<feature type="region of interest" description="Disordered" evidence="16">
    <location>
        <begin position="852"/>
        <end position="879"/>
    </location>
</feature>
<feature type="compositionally biased region" description="Low complexity" evidence="16">
    <location>
        <begin position="599"/>
        <end position="612"/>
    </location>
</feature>
<feature type="compositionally biased region" description="Polar residues" evidence="16">
    <location>
        <begin position="761"/>
        <end position="775"/>
    </location>
</feature>
<dbReference type="PROSITE" id="PS50127">
    <property type="entry name" value="UBC_2"/>
    <property type="match status" value="1"/>
</dbReference>
<evidence type="ECO:0000313" key="18">
    <source>
        <dbReference type="EMBL" id="KAK8763686.1"/>
    </source>
</evidence>
<comment type="subcellular location">
    <subcellularLocation>
        <location evidence="2">Cytoplasm</location>
    </subcellularLocation>
    <subcellularLocation>
        <location evidence="1">Nucleus</location>
    </subcellularLocation>
</comment>
<evidence type="ECO:0000256" key="1">
    <source>
        <dbReference type="ARBA" id="ARBA00004123"/>
    </source>
</evidence>
<keyword evidence="4" id="KW-0963">Cytoplasm</keyword>
<feature type="region of interest" description="Disordered" evidence="16">
    <location>
        <begin position="824"/>
        <end position="843"/>
    </location>
</feature>
<keyword evidence="8" id="KW-0833">Ubl conjugation pathway</keyword>
<feature type="compositionally biased region" description="Acidic residues" evidence="16">
    <location>
        <begin position="354"/>
        <end position="363"/>
    </location>
</feature>
<proteinExistence type="predicted"/>
<evidence type="ECO:0000256" key="6">
    <source>
        <dbReference type="ARBA" id="ARBA00022703"/>
    </source>
</evidence>
<dbReference type="EMBL" id="JARKHS020029076">
    <property type="protein sequence ID" value="KAK8763686.1"/>
    <property type="molecule type" value="Genomic_DNA"/>
</dbReference>
<dbReference type="InterPro" id="IPR000608">
    <property type="entry name" value="UBC"/>
</dbReference>